<dbReference type="Proteomes" id="UP001209701">
    <property type="component" value="Unassembled WGS sequence"/>
</dbReference>
<proteinExistence type="predicted"/>
<dbReference type="SUPFAM" id="SSF56024">
    <property type="entry name" value="Phospholipase D/nuclease"/>
    <property type="match status" value="1"/>
</dbReference>
<keyword evidence="3" id="KW-1185">Reference proteome</keyword>
<dbReference type="CDD" id="cd09132">
    <property type="entry name" value="PLDc_unchar4"/>
    <property type="match status" value="1"/>
</dbReference>
<sequence>MTTAALLDVITAVVEQVSPDKAEALARRIGVAPLGSSAFVDMFAAPMASVVRELASAWANSGLSGQVVSAMILSASHAFRTAQARQSIELVWTGPQTPCVAPRRTEQALLQVITAAEHKLFVTSFVAYLIPSIVDALNSATQRGVAVSVLLESAQGQGGSLDVDFLNQMREVVPAARVLAWTRKTDEFLGGKVHAKVAVADGRLCFVTSANLTGFALERNMEAGVLVTGGDVPALLQDHLEALVAMAVVQSPAR</sequence>
<protein>
    <submittedName>
        <fullName evidence="2">DISARM system phospholipase D-like protein DrmC</fullName>
    </submittedName>
</protein>
<dbReference type="Pfam" id="PF13091">
    <property type="entry name" value="PLDc_2"/>
    <property type="match status" value="1"/>
</dbReference>
<feature type="domain" description="PLD phosphodiesterase" evidence="1">
    <location>
        <begin position="189"/>
        <end position="216"/>
    </location>
</feature>
<dbReference type="SMART" id="SM00155">
    <property type="entry name" value="PLDc"/>
    <property type="match status" value="1"/>
</dbReference>
<evidence type="ECO:0000259" key="1">
    <source>
        <dbReference type="PROSITE" id="PS50035"/>
    </source>
</evidence>
<dbReference type="PANTHER" id="PTHR21248">
    <property type="entry name" value="CARDIOLIPIN SYNTHASE"/>
    <property type="match status" value="1"/>
</dbReference>
<dbReference type="PANTHER" id="PTHR21248:SF22">
    <property type="entry name" value="PHOSPHOLIPASE D"/>
    <property type="match status" value="1"/>
</dbReference>
<dbReference type="EMBL" id="JAJIRN010000008">
    <property type="protein sequence ID" value="MCV2370028.1"/>
    <property type="molecule type" value="Genomic_DNA"/>
</dbReference>
<accession>A0ABT2YJ33</accession>
<name>A0ABT2YJ33_9BURK</name>
<dbReference type="PROSITE" id="PS50035">
    <property type="entry name" value="PLD"/>
    <property type="match status" value="1"/>
</dbReference>
<organism evidence="2 3">
    <name type="scientific">Roseateles oligotrophus</name>
    <dbReference type="NCBI Taxonomy" id="1769250"/>
    <lineage>
        <taxon>Bacteria</taxon>
        <taxon>Pseudomonadati</taxon>
        <taxon>Pseudomonadota</taxon>
        <taxon>Betaproteobacteria</taxon>
        <taxon>Burkholderiales</taxon>
        <taxon>Sphaerotilaceae</taxon>
        <taxon>Roseateles</taxon>
    </lineage>
</organism>
<dbReference type="InterPro" id="IPR047955">
    <property type="entry name" value="DrmC-like"/>
</dbReference>
<dbReference type="RefSeq" id="WP_263572615.1">
    <property type="nucleotide sequence ID" value="NZ_JAJIRN010000008.1"/>
</dbReference>
<comment type="caution">
    <text evidence="2">The sequence shown here is derived from an EMBL/GenBank/DDBJ whole genome shotgun (WGS) entry which is preliminary data.</text>
</comment>
<dbReference type="NCBIfam" id="NF038319">
    <property type="entry name" value="DISARM_DrmC_I"/>
    <property type="match status" value="1"/>
</dbReference>
<dbReference type="Gene3D" id="3.30.870.10">
    <property type="entry name" value="Endonuclease Chain A"/>
    <property type="match status" value="1"/>
</dbReference>
<dbReference type="InterPro" id="IPR025202">
    <property type="entry name" value="PLD-like_dom"/>
</dbReference>
<evidence type="ECO:0000313" key="2">
    <source>
        <dbReference type="EMBL" id="MCV2370028.1"/>
    </source>
</evidence>
<evidence type="ECO:0000313" key="3">
    <source>
        <dbReference type="Proteomes" id="UP001209701"/>
    </source>
</evidence>
<gene>
    <name evidence="2" type="primary">drmC</name>
    <name evidence="2" type="ORF">LNV07_18245</name>
</gene>
<reference evidence="2 3" key="1">
    <citation type="submission" date="2021-11" db="EMBL/GenBank/DDBJ databases">
        <authorList>
            <person name="Liang Q."/>
            <person name="Mou H."/>
            <person name="Liu Z."/>
        </authorList>
    </citation>
    <scope>NUCLEOTIDE SEQUENCE [LARGE SCALE GENOMIC DNA]</scope>
    <source>
        <strain evidence="2 3">CHU3</strain>
    </source>
</reference>
<dbReference type="InterPro" id="IPR001736">
    <property type="entry name" value="PLipase_D/transphosphatidylase"/>
</dbReference>